<accession>A0A2G1DQ77</accession>
<dbReference type="InterPro" id="IPR007507">
    <property type="entry name" value="Glycos_transf_N"/>
</dbReference>
<keyword evidence="9" id="KW-1003">Cell membrane</keyword>
<comment type="similarity">
    <text evidence="9">Belongs to the glycosyltransferase group 1 family.</text>
</comment>
<comment type="catalytic activity">
    <reaction evidence="8 9">
        <text>lipid IVA (E. coli) + CMP-3-deoxy-beta-D-manno-octulosonate = alpha-Kdo-(2-&gt;6)-lipid IVA (E. coli) + CMP + H(+)</text>
        <dbReference type="Rhea" id="RHEA:28066"/>
        <dbReference type="ChEBI" id="CHEBI:15378"/>
        <dbReference type="ChEBI" id="CHEBI:58603"/>
        <dbReference type="ChEBI" id="CHEBI:60364"/>
        <dbReference type="ChEBI" id="CHEBI:60377"/>
        <dbReference type="ChEBI" id="CHEBI:85987"/>
        <dbReference type="EC" id="2.4.99.12"/>
    </reaction>
</comment>
<organism evidence="12 13">
    <name type="scientific">Aggregatibacter actinomycetemcomitans</name>
    <name type="common">Actinobacillus actinomycetemcomitans</name>
    <name type="synonym">Haemophilus actinomycetemcomitans</name>
    <dbReference type="NCBI Taxonomy" id="714"/>
    <lineage>
        <taxon>Bacteria</taxon>
        <taxon>Pseudomonadati</taxon>
        <taxon>Pseudomonadota</taxon>
        <taxon>Gammaproteobacteria</taxon>
        <taxon>Pasteurellales</taxon>
        <taxon>Pasteurellaceae</taxon>
        <taxon>Aggregatibacter</taxon>
    </lineage>
</organism>
<evidence type="ECO:0000256" key="6">
    <source>
        <dbReference type="ARBA" id="ARBA00022679"/>
    </source>
</evidence>
<feature type="domain" description="Glycosyl transferase family 1" evidence="10">
    <location>
        <begin position="236"/>
        <end position="399"/>
    </location>
</feature>
<evidence type="ECO:0000256" key="4">
    <source>
        <dbReference type="ARBA" id="ARBA00019077"/>
    </source>
</evidence>
<reference evidence="12 13" key="1">
    <citation type="submission" date="2017-10" db="EMBL/GenBank/DDBJ databases">
        <title>Draft genome sequences of Aggregatibacter actinomycetemcomitans strains 310a and 310b.</title>
        <authorList>
            <person name="May A.C."/>
            <person name="Ohta H."/>
            <person name="Maeda H."/>
            <person name="Kokeguchi S."/>
            <person name="Cugini C."/>
        </authorList>
    </citation>
    <scope>NUCLEOTIDE SEQUENCE [LARGE SCALE GENOMIC DNA]</scope>
    <source>
        <strain evidence="12 13">310b</strain>
    </source>
</reference>
<keyword evidence="5" id="KW-0997">Cell inner membrane</keyword>
<dbReference type="SUPFAM" id="SSF53756">
    <property type="entry name" value="UDP-Glycosyltransferase/glycogen phosphorylase"/>
    <property type="match status" value="1"/>
</dbReference>
<evidence type="ECO:0000256" key="8">
    <source>
        <dbReference type="ARBA" id="ARBA00049183"/>
    </source>
</evidence>
<evidence type="ECO:0000313" key="13">
    <source>
        <dbReference type="Proteomes" id="UP000226080"/>
    </source>
</evidence>
<feature type="domain" description="3-deoxy-D-manno-octulosonic-acid transferase N-terminal" evidence="11">
    <location>
        <begin position="33"/>
        <end position="212"/>
    </location>
</feature>
<dbReference type="InterPro" id="IPR039901">
    <property type="entry name" value="Kdotransferase"/>
</dbReference>
<dbReference type="EMBL" id="PCGW01000011">
    <property type="protein sequence ID" value="PHO20476.1"/>
    <property type="molecule type" value="Genomic_DNA"/>
</dbReference>
<dbReference type="InterPro" id="IPR001296">
    <property type="entry name" value="Glyco_trans_1"/>
</dbReference>
<comment type="caution">
    <text evidence="12">The sequence shown here is derived from an EMBL/GenBank/DDBJ whole genome shotgun (WGS) entry which is preliminary data.</text>
</comment>
<comment type="pathway">
    <text evidence="2 9">Bacterial outer membrane biogenesis; LPS core biosynthesis.</text>
</comment>
<evidence type="ECO:0000259" key="11">
    <source>
        <dbReference type="Pfam" id="PF04413"/>
    </source>
</evidence>
<evidence type="ECO:0000256" key="2">
    <source>
        <dbReference type="ARBA" id="ARBA00004713"/>
    </source>
</evidence>
<evidence type="ECO:0000256" key="5">
    <source>
        <dbReference type="ARBA" id="ARBA00022519"/>
    </source>
</evidence>
<dbReference type="Gene3D" id="3.40.50.11720">
    <property type="entry name" value="3-Deoxy-D-manno-octulosonic-acid transferase, N-terminal domain"/>
    <property type="match status" value="1"/>
</dbReference>
<dbReference type="Proteomes" id="UP000226080">
    <property type="component" value="Unassembled WGS sequence"/>
</dbReference>
<name>A0A2G1DQ77_AGGAC</name>
<dbReference type="EC" id="2.4.99.12" evidence="3 9"/>
<evidence type="ECO:0000256" key="1">
    <source>
        <dbReference type="ARBA" id="ARBA00004196"/>
    </source>
</evidence>
<evidence type="ECO:0000259" key="10">
    <source>
        <dbReference type="Pfam" id="PF00534"/>
    </source>
</evidence>
<proteinExistence type="inferred from homology"/>
<keyword evidence="5" id="KW-0472">Membrane</keyword>
<keyword evidence="6 9" id="KW-0808">Transferase</keyword>
<sequence length="427" mass="48114">MLRFFYTCLMYLVQPFLWLSALFRGFKALNYRKRLGERYAFYGELPAPKPNGVLIHAASVGEVIAAVPLIKRIQQDYPHLAITVTTMTPTGSDRVKAVFGESVTHVYLPYDLPDAVARFIRFVQPRLVLVIETELWFNLIHHLSQRKIPFIIVNARLSVRSAKRYGWFKNQLKPLLDNITLIAPQDDVSLVRYAQLGIAPERLTLMGNIKYDLNLTDDLLNNITALKAQWNTRRPIWIAASTHEGEDEIILKSHRTLLAHYPDLLLILVPRHPERFNSVAQLIEQQGFHYIRRSSHAVPQAETQVLLGDTMGELMLLYGMANVALVGGSLVAHGGHNPLEPLAFKLPVISGKHTFNFPEVFGKLIECQGVVITEDSPQAVVEAVAQFLSSPTLGECYDNAGYAVLNENRGALQRVMDLLKPYLDEAN</sequence>
<keyword evidence="9" id="KW-0448">Lipopolysaccharide biosynthesis</keyword>
<dbReference type="NCBIfam" id="NF004388">
    <property type="entry name" value="PRK05749.1-4"/>
    <property type="match status" value="1"/>
</dbReference>
<evidence type="ECO:0000313" key="12">
    <source>
        <dbReference type="EMBL" id="PHO20476.1"/>
    </source>
</evidence>
<dbReference type="PANTHER" id="PTHR42755:SF1">
    <property type="entry name" value="3-DEOXY-D-MANNO-OCTULOSONIC ACID TRANSFERASE, MITOCHONDRIAL-RELATED"/>
    <property type="match status" value="1"/>
</dbReference>
<comment type="function">
    <text evidence="9">Involved in lipopolysaccharide (LPS) biosynthesis. Catalyzes the transfer of 3-deoxy-D-manno-octulosonate (Kdo) residue(s) from CMP-Kdo to lipid IV(A), the tetraacyldisaccharide-1,4'-bisphosphate precursor of lipid A.</text>
</comment>
<evidence type="ECO:0000256" key="3">
    <source>
        <dbReference type="ARBA" id="ARBA00012621"/>
    </source>
</evidence>
<dbReference type="Pfam" id="PF04413">
    <property type="entry name" value="Glycos_transf_N"/>
    <property type="match status" value="1"/>
</dbReference>
<dbReference type="PANTHER" id="PTHR42755">
    <property type="entry name" value="3-DEOXY-MANNO-OCTULOSONATE CYTIDYLYLTRANSFERASE"/>
    <property type="match status" value="1"/>
</dbReference>
<dbReference type="RefSeq" id="WP_099308980.1">
    <property type="nucleotide sequence ID" value="NZ_PCGV01000011.1"/>
</dbReference>
<dbReference type="InterPro" id="IPR038107">
    <property type="entry name" value="Glycos_transf_N_sf"/>
</dbReference>
<gene>
    <name evidence="12" type="ORF">CQR80_06895</name>
</gene>
<dbReference type="GO" id="GO:0016740">
    <property type="term" value="F:transferase activity"/>
    <property type="evidence" value="ECO:0007669"/>
    <property type="project" value="UniProtKB-KW"/>
</dbReference>
<keyword evidence="13" id="KW-1185">Reference proteome</keyword>
<evidence type="ECO:0000256" key="9">
    <source>
        <dbReference type="RuleBase" id="RU365103"/>
    </source>
</evidence>
<dbReference type="Pfam" id="PF00534">
    <property type="entry name" value="Glycos_transf_1"/>
    <property type="match status" value="1"/>
</dbReference>
<evidence type="ECO:0000256" key="7">
    <source>
        <dbReference type="ARBA" id="ARBA00031445"/>
    </source>
</evidence>
<dbReference type="Gene3D" id="3.40.50.2000">
    <property type="entry name" value="Glycogen Phosphorylase B"/>
    <property type="match status" value="1"/>
</dbReference>
<protein>
    <recommendedName>
        <fullName evidence="4 9">3-deoxy-D-manno-octulosonic acid transferase</fullName>
        <shortName evidence="9">Kdo transferase</shortName>
        <ecNumber evidence="3 9">2.4.99.12</ecNumber>
    </recommendedName>
    <alternativeName>
        <fullName evidence="7 9">Lipid IV(A) 3-deoxy-D-manno-octulosonic acid transferase</fullName>
    </alternativeName>
</protein>
<comment type="subcellular location">
    <subcellularLocation>
        <location evidence="1">Cell envelope</location>
    </subcellularLocation>
    <subcellularLocation>
        <location evidence="9">Cell membrane</location>
    </subcellularLocation>
</comment>